<accession>A0A7J7JN52</accession>
<keyword evidence="1" id="KW-0812">Transmembrane</keyword>
<dbReference type="EMBL" id="VXIV02002025">
    <property type="protein sequence ID" value="KAF6027782.1"/>
    <property type="molecule type" value="Genomic_DNA"/>
</dbReference>
<evidence type="ECO:0000256" key="1">
    <source>
        <dbReference type="SAM" id="Phobius"/>
    </source>
</evidence>
<keyword evidence="1" id="KW-1133">Transmembrane helix</keyword>
<dbReference type="Proteomes" id="UP000593567">
    <property type="component" value="Unassembled WGS sequence"/>
</dbReference>
<keyword evidence="1" id="KW-0472">Membrane</keyword>
<feature type="transmembrane region" description="Helical" evidence="1">
    <location>
        <begin position="38"/>
        <end position="57"/>
    </location>
</feature>
<proteinExistence type="predicted"/>
<protein>
    <submittedName>
        <fullName evidence="2">Uncharacterized protein</fullName>
    </submittedName>
</protein>
<dbReference type="AlphaFoldDB" id="A0A7J7JN52"/>
<evidence type="ECO:0000313" key="2">
    <source>
        <dbReference type="EMBL" id="KAF6027782.1"/>
    </source>
</evidence>
<evidence type="ECO:0000313" key="3">
    <source>
        <dbReference type="Proteomes" id="UP000593567"/>
    </source>
</evidence>
<keyword evidence="3" id="KW-1185">Reference proteome</keyword>
<reference evidence="2" key="1">
    <citation type="submission" date="2020-06" db="EMBL/GenBank/DDBJ databases">
        <title>Draft genome of Bugula neritina, a colonial animal packing powerful symbionts and potential medicines.</title>
        <authorList>
            <person name="Rayko M."/>
        </authorList>
    </citation>
    <scope>NUCLEOTIDE SEQUENCE [LARGE SCALE GENOMIC DNA]</scope>
    <source>
        <strain evidence="2">Kwan_BN1</strain>
    </source>
</reference>
<comment type="caution">
    <text evidence="2">The sequence shown here is derived from an EMBL/GenBank/DDBJ whole genome shotgun (WGS) entry which is preliminary data.</text>
</comment>
<name>A0A7J7JN52_BUGNE</name>
<gene>
    <name evidence="2" type="ORF">EB796_013910</name>
</gene>
<sequence length="82" mass="9475">MLYYWEIENMKFPRWLGCTIKLLLMVFYNLLRSAIHICIMFFLLIAVTPFSSNTSAWDLVVLGSDFRLGSFGLLPSSLSRCC</sequence>
<organism evidence="2 3">
    <name type="scientific">Bugula neritina</name>
    <name type="common">Brown bryozoan</name>
    <name type="synonym">Sertularia neritina</name>
    <dbReference type="NCBI Taxonomy" id="10212"/>
    <lineage>
        <taxon>Eukaryota</taxon>
        <taxon>Metazoa</taxon>
        <taxon>Spiralia</taxon>
        <taxon>Lophotrochozoa</taxon>
        <taxon>Bryozoa</taxon>
        <taxon>Gymnolaemata</taxon>
        <taxon>Cheilostomatida</taxon>
        <taxon>Flustrina</taxon>
        <taxon>Buguloidea</taxon>
        <taxon>Bugulidae</taxon>
        <taxon>Bugula</taxon>
    </lineage>
</organism>